<dbReference type="AlphaFoldDB" id="A0A1M7QXE7"/>
<protein>
    <recommendedName>
        <fullName evidence="3">Roadblock/LAMTOR2 domain-containing protein</fullName>
    </recommendedName>
</protein>
<evidence type="ECO:0000313" key="1">
    <source>
        <dbReference type="EMBL" id="SHN36671.1"/>
    </source>
</evidence>
<organism evidence="1 2">
    <name type="scientific">Cryptosporangium aurantiacum</name>
    <dbReference type="NCBI Taxonomy" id="134849"/>
    <lineage>
        <taxon>Bacteria</taxon>
        <taxon>Bacillati</taxon>
        <taxon>Actinomycetota</taxon>
        <taxon>Actinomycetes</taxon>
        <taxon>Cryptosporangiales</taxon>
        <taxon>Cryptosporangiaceae</taxon>
        <taxon>Cryptosporangium</taxon>
    </lineage>
</organism>
<evidence type="ECO:0008006" key="3">
    <source>
        <dbReference type="Google" id="ProtNLM"/>
    </source>
</evidence>
<dbReference type="STRING" id="134849.SAMN05443668_105562"/>
<dbReference type="RefSeq" id="WP_073259094.1">
    <property type="nucleotide sequence ID" value="NZ_FRCS01000005.1"/>
</dbReference>
<accession>A0A1M7QXE7</accession>
<keyword evidence="2" id="KW-1185">Reference proteome</keyword>
<gene>
    <name evidence="1" type="ORF">SAMN05443668_105562</name>
</gene>
<name>A0A1M7QXE7_9ACTN</name>
<dbReference type="EMBL" id="FRCS01000005">
    <property type="protein sequence ID" value="SHN36671.1"/>
    <property type="molecule type" value="Genomic_DNA"/>
</dbReference>
<sequence>MPGIDESLRHAMSIPGVLGAGLVDYASGLAVGSAGDWPCGEEPAAAGATEVARAALENATFAVSAVGDVVEDIVVASAARYHVLRFLNAKLDSRLFLYLWLDREHANLAIARHRLAGLAADLVLG</sequence>
<reference evidence="1 2" key="1">
    <citation type="submission" date="2016-11" db="EMBL/GenBank/DDBJ databases">
        <authorList>
            <person name="Jaros S."/>
            <person name="Januszkiewicz K."/>
            <person name="Wedrychowicz H."/>
        </authorList>
    </citation>
    <scope>NUCLEOTIDE SEQUENCE [LARGE SCALE GENOMIC DNA]</scope>
    <source>
        <strain evidence="1 2">DSM 46144</strain>
    </source>
</reference>
<proteinExistence type="predicted"/>
<dbReference type="Proteomes" id="UP000184440">
    <property type="component" value="Unassembled WGS sequence"/>
</dbReference>
<evidence type="ECO:0000313" key="2">
    <source>
        <dbReference type="Proteomes" id="UP000184440"/>
    </source>
</evidence>
<dbReference type="OrthoDB" id="3427879at2"/>